<evidence type="ECO:0000256" key="2">
    <source>
        <dbReference type="ARBA" id="ARBA00022679"/>
    </source>
</evidence>
<dbReference type="Pfam" id="PF00145">
    <property type="entry name" value="DNA_methylase"/>
    <property type="match status" value="1"/>
</dbReference>
<dbReference type="EMBL" id="CAMXCT010001113">
    <property type="protein sequence ID" value="CAI3986857.1"/>
    <property type="molecule type" value="Genomic_DNA"/>
</dbReference>
<dbReference type="GO" id="GO:0004523">
    <property type="term" value="F:RNA-DNA hybrid ribonuclease activity"/>
    <property type="evidence" value="ECO:0007669"/>
    <property type="project" value="InterPro"/>
</dbReference>
<dbReference type="SUPFAM" id="SSF53335">
    <property type="entry name" value="S-adenosyl-L-methionine-dependent methyltransferases"/>
    <property type="match status" value="1"/>
</dbReference>
<evidence type="ECO:0000313" key="5">
    <source>
        <dbReference type="EMBL" id="CAL4774169.1"/>
    </source>
</evidence>
<dbReference type="PROSITE" id="PS50879">
    <property type="entry name" value="RNASE_H_1"/>
    <property type="match status" value="1"/>
</dbReference>
<dbReference type="InterPro" id="IPR002156">
    <property type="entry name" value="RNaseH_domain"/>
</dbReference>
<dbReference type="InterPro" id="IPR036397">
    <property type="entry name" value="RNaseH_sf"/>
</dbReference>
<reference evidence="4" key="1">
    <citation type="submission" date="2022-10" db="EMBL/GenBank/DDBJ databases">
        <authorList>
            <person name="Chen Y."/>
            <person name="Dougan E. K."/>
            <person name="Chan C."/>
            <person name="Rhodes N."/>
            <person name="Thang M."/>
        </authorList>
    </citation>
    <scope>NUCLEOTIDE SEQUENCE</scope>
</reference>
<dbReference type="GO" id="GO:0008168">
    <property type="term" value="F:methyltransferase activity"/>
    <property type="evidence" value="ECO:0007669"/>
    <property type="project" value="UniProtKB-KW"/>
</dbReference>
<keyword evidence="2" id="KW-0808">Transferase</keyword>
<dbReference type="EMBL" id="CAMXCT020001113">
    <property type="protein sequence ID" value="CAL1140232.1"/>
    <property type="molecule type" value="Genomic_DNA"/>
</dbReference>
<comment type="caution">
    <text evidence="4">The sequence shown here is derived from an EMBL/GenBank/DDBJ whole genome shotgun (WGS) entry which is preliminary data.</text>
</comment>
<sequence>MADYAPSFRALQGGERINCVASMVTYDVSTVNHLMSSVVSKDMFAFSGTIPYGKLTYTLLNVRVARPMPRPLLVADEESRLLHHDACTWDSVREVIELCAGYGGLGQGLLTTGFSPTVCCDMNPLMNDLYKAQMQIPAVCGDISKVSTIAALWNHCPRSTTLSSGVSCQPYSQLGDGRSGDDPRAQSLPATLACAHYLRSVVVIIECVEPAQADAFVWPFNHEKELELLSHEIEAFQVDHEDGCPLSSQRLQQRGLFGVVVKSALDGKGVSRPRHIHPNECGILVGQDPTIDFGEHPLLTLSAAGQIASPLQSAWIGSHVIGHFEELQRGIRQFEPLDHLQALRTILMAKSQAIWPFPDQLRAHEHVQDIRRWEPFVLDRYETILASEQWDFLMTEKCLASVLRQLRDEPGPGPAAFPNFGLMQVDHDGRMDTVSVTTEEPEPELLPVQPELPRFHVVRVPQSCAAVLYPPDVSVVHVRIGPNTTVQQLLEAESQLHGFEWSSVTAYKNDGTQRALNEVIVPGQMAQICIVPHPSVSPIVPGRSVCGGFPGVLGQGPLPATPVPVPAMSTSDHVLSLRLPGLPPVMPSLLPFPLSEFELSPEFHVHARPGGSVGQHAHNPAGPCPGDNSCDVTHVSEAGRSPVTTLNVDADMLTPATTAGECGLLPFKLPTAHNDDHAETLDQTLDTEGPVSKTEAAALVPSDGAPVEHLAIASVVPAGNESSHGEYGPLPFKLPIPEEFQSLSDPLQQPVVPGCHANDRTGGSADSPEIISPRINLCPLTALDAESLMRLGCSHSTTQDAVATLLHQVITTHDRCTILQNQGPVWADDEVRWHMTMILESMPPQAMGLETHQNVRLVRMFPMNEGCGAMAISYIAYMLMDRMLPATPADVVAVHEVLRHRFAQTIQQRETCVKPWQWANGRTNTVTALLSTLVGLPELPVAAATESACPGVVGSHMPVGCFETLATHEDAGECEQLPSKLLTGTCVLPEWCRNGECGPLPFKLPTVHADHISSRGPLHDVIGTAGDKLFSAVMSNQPIDVARDQATPFCSARFPMPVMPQGVDAVSCMPNEAEGLASHCPVMTDHTEVHAMLQTVMPTHVRQALLHTQGSLWADDEIRWHMQWLANMHPSQRVQAEEGQVAFIDPLLFHSWIATLGRGCDNWVSRHCTTATVLLTVVSIHNHWVPFVLIPASNTLHIHTWDAKEVDHGSVERVFACIAEVLGLSTYQISRQERQFHIEHGCGPLAIAFLAHMLGKTDLPVSVAEVNELHANLRSQFSMALAQTIECPQPVQWANGLATQAEKDLEPVLIQHGVPREHAASRAKAAVRSIGSVREIPRFVWKQPQAVDWPQFQVAPVQPFAPGTATRVYADMWHEIEDTASASSARPIPQACRGRAQTLAPKQVLGQAHAPLRAPRAGDLAPSYLGMSLQHAHWYRQARRLQSYVRFARTRRDQADPCHAANVWGAIRRAKGFEPDFAAWWCTTEFAVHGAPSECPATPPAADTAEAIYASFVLAFRALEKRLHTTCRATAKAKRLASPQLIFQDIRGVGVDSVDLLMQPAQSKICQVDEDTLCLHLDATCNWDTTKPVFVNGQSFNILHHEETWLWVDRLVPNLVGSVCTQVRLLGALEELFDEFRQSWSTRWQRHAHVPLSQWQADVHGTRRWLASLHREDAGICRKLLNGAHFTREAQQHWEETHDGVCQFCQCSDSRYHRFWQCEAFAHLRAGMDSHVWAMVPYLPEFLTCYGWGVRPANWTQYHQTLLAIEETPTDITTVQPTACDEWLDLFTDGSCHYPTQSWRLASWAVISAPVQPDDSGCKSQVLAASPLPGLQQTAFRAEIRAVLEAIRIAKQSHRRVRIWCDCQGVVSRVRALLQKQWKPPPNGRHSDLWHSIRAALEEVGRHRVLITKVAAHQDYDICTSALESWCFLHNGLVDHAARVAHMLRPHSFWDIHQKLVQNQIFAAHINAQVRTVQLAISRAVVYHQQATEDVGEGMEEPPSAPHNPCSMRPVWTAPPEVTWVSGELCSKYGERLVKQVTRWFLQGVRSATTSAEWTSFYQLYADYQLCTGEGGPLRLDRWVDPQTRPAASGNVLP</sequence>
<organism evidence="4">
    <name type="scientific">Cladocopium goreaui</name>
    <dbReference type="NCBI Taxonomy" id="2562237"/>
    <lineage>
        <taxon>Eukaryota</taxon>
        <taxon>Sar</taxon>
        <taxon>Alveolata</taxon>
        <taxon>Dinophyceae</taxon>
        <taxon>Suessiales</taxon>
        <taxon>Symbiodiniaceae</taxon>
        <taxon>Cladocopium</taxon>
    </lineage>
</organism>
<dbReference type="InterPro" id="IPR012337">
    <property type="entry name" value="RNaseH-like_sf"/>
</dbReference>
<evidence type="ECO:0000256" key="1">
    <source>
        <dbReference type="ARBA" id="ARBA00022603"/>
    </source>
</evidence>
<keyword evidence="6" id="KW-1185">Reference proteome</keyword>
<dbReference type="SUPFAM" id="SSF53098">
    <property type="entry name" value="Ribonuclease H-like"/>
    <property type="match status" value="1"/>
</dbReference>
<dbReference type="GO" id="GO:0003676">
    <property type="term" value="F:nucleic acid binding"/>
    <property type="evidence" value="ECO:0007669"/>
    <property type="project" value="InterPro"/>
</dbReference>
<dbReference type="Pfam" id="PF00075">
    <property type="entry name" value="RNase_H"/>
    <property type="match status" value="1"/>
</dbReference>
<accession>A0A9P1FUJ5</accession>
<dbReference type="GO" id="GO:0032259">
    <property type="term" value="P:methylation"/>
    <property type="evidence" value="ECO:0007669"/>
    <property type="project" value="UniProtKB-KW"/>
</dbReference>
<dbReference type="EMBL" id="CAMXCT030001113">
    <property type="protein sequence ID" value="CAL4774169.1"/>
    <property type="molecule type" value="Genomic_DNA"/>
</dbReference>
<dbReference type="InterPro" id="IPR029063">
    <property type="entry name" value="SAM-dependent_MTases_sf"/>
</dbReference>
<evidence type="ECO:0000313" key="6">
    <source>
        <dbReference type="Proteomes" id="UP001152797"/>
    </source>
</evidence>
<protein>
    <submittedName>
        <fullName evidence="5">LINE-1 retrotransposable element ORF2 protein</fullName>
    </submittedName>
</protein>
<reference evidence="5 6" key="2">
    <citation type="submission" date="2024-05" db="EMBL/GenBank/DDBJ databases">
        <authorList>
            <person name="Chen Y."/>
            <person name="Shah S."/>
            <person name="Dougan E. K."/>
            <person name="Thang M."/>
            <person name="Chan C."/>
        </authorList>
    </citation>
    <scope>NUCLEOTIDE SEQUENCE [LARGE SCALE GENOMIC DNA]</scope>
</reference>
<dbReference type="OrthoDB" id="407509at2759"/>
<proteinExistence type="predicted"/>
<gene>
    <name evidence="4" type="ORF">C1SCF055_LOCUS14174</name>
</gene>
<dbReference type="Gene3D" id="3.30.420.10">
    <property type="entry name" value="Ribonuclease H-like superfamily/Ribonuclease H"/>
    <property type="match status" value="1"/>
</dbReference>
<evidence type="ECO:0000259" key="3">
    <source>
        <dbReference type="PROSITE" id="PS50879"/>
    </source>
</evidence>
<keyword evidence="1" id="KW-0489">Methyltransferase</keyword>
<feature type="domain" description="RNase H type-1" evidence="3">
    <location>
        <begin position="1780"/>
        <end position="1943"/>
    </location>
</feature>
<dbReference type="Gene3D" id="3.40.50.150">
    <property type="entry name" value="Vaccinia Virus protein VP39"/>
    <property type="match status" value="1"/>
</dbReference>
<dbReference type="InterPro" id="IPR001525">
    <property type="entry name" value="C5_MeTfrase"/>
</dbReference>
<name>A0A9P1FUJ5_9DINO</name>
<dbReference type="Proteomes" id="UP001152797">
    <property type="component" value="Unassembled WGS sequence"/>
</dbReference>
<evidence type="ECO:0000313" key="4">
    <source>
        <dbReference type="EMBL" id="CAI3986857.1"/>
    </source>
</evidence>